<evidence type="ECO:0000313" key="4">
    <source>
        <dbReference type="Proteomes" id="UP000257200"/>
    </source>
</evidence>
<feature type="region of interest" description="Disordered" evidence="1">
    <location>
        <begin position="109"/>
        <end position="143"/>
    </location>
</feature>
<feature type="region of interest" description="Disordered" evidence="1">
    <location>
        <begin position="204"/>
        <end position="316"/>
    </location>
</feature>
<dbReference type="Ensembl" id="ENSAPOT00000030732.1">
    <property type="protein sequence ID" value="ENSAPOP00000034689.1"/>
    <property type="gene ID" value="ENSAPOG00000024112.1"/>
</dbReference>
<evidence type="ECO:0000259" key="2">
    <source>
        <dbReference type="PROSITE" id="PS51457"/>
    </source>
</evidence>
<dbReference type="Pfam" id="PF10523">
    <property type="entry name" value="BEN"/>
    <property type="match status" value="1"/>
</dbReference>
<dbReference type="Gene3D" id="1.10.10.2590">
    <property type="entry name" value="BEN domain"/>
    <property type="match status" value="1"/>
</dbReference>
<dbReference type="PANTHER" id="PTHR35068">
    <property type="entry name" value="BEN DOMAIN-CONTAINING PROTEIN 7"/>
    <property type="match status" value="1"/>
</dbReference>
<feature type="compositionally biased region" description="Basic residues" evidence="1">
    <location>
        <begin position="229"/>
        <end position="239"/>
    </location>
</feature>
<sequence>MEFGERKRRRKSQSFKLVTDEDFDPSYMMNSSCKDANGVPKDAAAVSDVWLEDEGMEIKKQITGMMRLLSDKTGRVYQRVGAEQDGSTKEPQDRHLNWTHQPGLLSVVSEDHQSNSWNSAAEPGPSPPSASTSIPNGPGCGQYSTRSRALRILNNTKDLIKVNEANADVVPPAVPETPCCMCNCKGTLQAILQELRAMRRLMQTQKASLERQEQTASPCQPRLGPGPTPRRRPRKRRPIYKVAPVAVTSARRAALSPLKASPLQAAPAESGKREECEKDSSTPNIHPISSDVSVLPPQTDPVTVNNTHSPLLNQLKEPQAVESEVRLAEDYDVFISKAQLDSILVNYTRSGSLLFRKLVCAFFDDATLANSLPNGKRKRGLNDNRQGLDQNIVGAIKVFTEKYCTEHRIEKLPGPRDWVQILQDQIKLARRRVKRDAAEAEEVSNGPSTSINLILNFSHTLTPNPHAHTHTGLFLLPCVCTFPRTSALHLTTSFHQPPSERRMASPLSTSLSQHTHTHKPVLLARSLAHGSLSCCHSDI</sequence>
<feature type="compositionally biased region" description="Low complexity" evidence="1">
    <location>
        <begin position="119"/>
        <end position="135"/>
    </location>
</feature>
<organism evidence="3 4">
    <name type="scientific">Acanthochromis polyacanthus</name>
    <name type="common">spiny chromis</name>
    <dbReference type="NCBI Taxonomy" id="80966"/>
    <lineage>
        <taxon>Eukaryota</taxon>
        <taxon>Metazoa</taxon>
        <taxon>Chordata</taxon>
        <taxon>Craniata</taxon>
        <taxon>Vertebrata</taxon>
        <taxon>Euteleostomi</taxon>
        <taxon>Actinopterygii</taxon>
        <taxon>Neopterygii</taxon>
        <taxon>Teleostei</taxon>
        <taxon>Neoteleostei</taxon>
        <taxon>Acanthomorphata</taxon>
        <taxon>Ovalentaria</taxon>
        <taxon>Pomacentridae</taxon>
        <taxon>Acanthochromis</taxon>
    </lineage>
</organism>
<reference evidence="3" key="1">
    <citation type="submission" date="2025-08" db="UniProtKB">
        <authorList>
            <consortium name="Ensembl"/>
        </authorList>
    </citation>
    <scope>IDENTIFICATION</scope>
</reference>
<dbReference type="Proteomes" id="UP000257200">
    <property type="component" value="Unplaced"/>
</dbReference>
<feature type="domain" description="BEN" evidence="2">
    <location>
        <begin position="330"/>
        <end position="437"/>
    </location>
</feature>
<protein>
    <submittedName>
        <fullName evidence="3">BEN domain containing 7</fullName>
    </submittedName>
</protein>
<keyword evidence="4" id="KW-1185">Reference proteome</keyword>
<feature type="compositionally biased region" description="Polar residues" evidence="1">
    <location>
        <begin position="300"/>
        <end position="312"/>
    </location>
</feature>
<dbReference type="SMART" id="SM01025">
    <property type="entry name" value="BEN"/>
    <property type="match status" value="1"/>
</dbReference>
<dbReference type="GeneTree" id="ENSGT00940000163804"/>
<name>A0A3Q1GXY1_9TELE</name>
<dbReference type="STRING" id="80966.ENSAPOP00000034689"/>
<dbReference type="AlphaFoldDB" id="A0A3Q1GXY1"/>
<dbReference type="PANTHER" id="PTHR35068:SF1">
    <property type="entry name" value="BEN DOMAIN-CONTAINING PROTEIN 7"/>
    <property type="match status" value="1"/>
</dbReference>
<accession>A0A3Q1GXY1</accession>
<feature type="compositionally biased region" description="Basic and acidic residues" evidence="1">
    <location>
        <begin position="270"/>
        <end position="280"/>
    </location>
</feature>
<evidence type="ECO:0000256" key="1">
    <source>
        <dbReference type="SAM" id="MobiDB-lite"/>
    </source>
</evidence>
<proteinExistence type="predicted"/>
<dbReference type="PROSITE" id="PS51457">
    <property type="entry name" value="BEN"/>
    <property type="match status" value="1"/>
</dbReference>
<dbReference type="InterPro" id="IPR053072">
    <property type="entry name" value="BEN_domain_protein_7"/>
</dbReference>
<reference evidence="3" key="2">
    <citation type="submission" date="2025-09" db="UniProtKB">
        <authorList>
            <consortium name="Ensembl"/>
        </authorList>
    </citation>
    <scope>IDENTIFICATION</scope>
</reference>
<dbReference type="InParanoid" id="A0A3Q1GXY1"/>
<dbReference type="InterPro" id="IPR018379">
    <property type="entry name" value="BEN_domain"/>
</dbReference>
<dbReference type="GO" id="GO:0003677">
    <property type="term" value="F:DNA binding"/>
    <property type="evidence" value="ECO:0007669"/>
    <property type="project" value="InterPro"/>
</dbReference>
<evidence type="ECO:0000313" key="3">
    <source>
        <dbReference type="Ensembl" id="ENSAPOP00000034689.1"/>
    </source>
</evidence>